<dbReference type="Proteomes" id="UP000594380">
    <property type="component" value="Unassembled WGS sequence"/>
</dbReference>
<dbReference type="Gene3D" id="3.40.630.10">
    <property type="entry name" value="Zn peptidases"/>
    <property type="match status" value="1"/>
</dbReference>
<proteinExistence type="predicted"/>
<accession>A0A7Y6N4P3</accession>
<dbReference type="PANTHER" id="PTHR37326:SF1">
    <property type="entry name" value="BLL3975 PROTEIN"/>
    <property type="match status" value="1"/>
</dbReference>
<dbReference type="PANTHER" id="PTHR37326">
    <property type="entry name" value="BLL3975 PROTEIN"/>
    <property type="match status" value="1"/>
</dbReference>
<dbReference type="AlphaFoldDB" id="A0A7Y6N4P3"/>
<evidence type="ECO:0000313" key="1">
    <source>
        <dbReference type="EMBL" id="NUY05626.1"/>
    </source>
</evidence>
<protein>
    <submittedName>
        <fullName evidence="1">Succinylglutamate desuccinylase/aspartoacylase family protein</fullName>
    </submittedName>
</protein>
<name>A0A7Y6N4P3_9BURK</name>
<organism evidence="1 2">
    <name type="scientific">Paraburkholderia youngii</name>
    <dbReference type="NCBI Taxonomy" id="2782701"/>
    <lineage>
        <taxon>Bacteria</taxon>
        <taxon>Pseudomonadati</taxon>
        <taxon>Pseudomonadota</taxon>
        <taxon>Betaproteobacteria</taxon>
        <taxon>Burkholderiales</taxon>
        <taxon>Burkholderiaceae</taxon>
        <taxon>Paraburkholderia</taxon>
    </lineage>
</organism>
<dbReference type="SUPFAM" id="SSF53187">
    <property type="entry name" value="Zn-dependent exopeptidases"/>
    <property type="match status" value="1"/>
</dbReference>
<dbReference type="EMBL" id="JAALDK010000003">
    <property type="protein sequence ID" value="NUY05626.1"/>
    <property type="molecule type" value="Genomic_DNA"/>
</dbReference>
<comment type="caution">
    <text evidence="1">The sequence shown here is derived from an EMBL/GenBank/DDBJ whole genome shotgun (WGS) entry which is preliminary data.</text>
</comment>
<evidence type="ECO:0000313" key="2">
    <source>
        <dbReference type="Proteomes" id="UP000594380"/>
    </source>
</evidence>
<dbReference type="InterPro" id="IPR053138">
    <property type="entry name" value="N-alpha-Ac-DABA_deacetylase"/>
</dbReference>
<dbReference type="RefSeq" id="WP_176112146.1">
    <property type="nucleotide sequence ID" value="NZ_JBNDMR010000001.1"/>
</dbReference>
<reference evidence="1 2" key="1">
    <citation type="submission" date="2020-02" db="EMBL/GenBank/DDBJ databases">
        <title>Paraburkholderia simonii sp. nov. and Paraburkholderia youngii sp. nov. Brazilian and Mexican Mimosa-associated rhizobia.</title>
        <authorList>
            <person name="Mavima L."/>
            <person name="Beukes C.W."/>
            <person name="Chan W.Y."/>
            <person name="Palmer M."/>
            <person name="De Meyer S.E."/>
            <person name="James E.K."/>
            <person name="Venter S.N."/>
            <person name="Steenkamp E.T."/>
        </authorList>
    </citation>
    <scope>NUCLEOTIDE SEQUENCE [LARGE SCALE GENOMIC DNA]</scope>
    <source>
        <strain evidence="1 2">JPY169</strain>
    </source>
</reference>
<sequence length="298" mass="32114">MNQHVMGHLSGRFDLGGTGNFDRNFFDLRPAIAASFDVTRPRAASAAEIKAWLKQATLDRQAAANPVEALKLQLLAVGFEHDAVLDLHCDKIAVMHIYSSWEFEDRARALARCMEAHALILEDEAGGGTFDQAFRDAWREIKRLELCSDASTGFAAVVELRGQRDVSDDLAAADAAGLIDFLRREGIMAGLVAGRAAAPGRESQIFALNAVSHVATPAAGVISWKRQCRASVERGETIAEVVRCDDIVPARRVAVVAPTAGVLIARSHIHLLTPGQRIAMIAGKAALPERVAGKLLHD</sequence>
<gene>
    <name evidence="1" type="ORF">G5S42_39505</name>
</gene>